<dbReference type="Pfam" id="PF13912">
    <property type="entry name" value="zf-C2H2_6"/>
    <property type="match status" value="2"/>
</dbReference>
<accession>A0A484MRS0</accession>
<evidence type="ECO:0000259" key="3">
    <source>
        <dbReference type="PROSITE" id="PS50157"/>
    </source>
</evidence>
<feature type="compositionally biased region" description="Low complexity" evidence="2">
    <location>
        <begin position="157"/>
        <end position="170"/>
    </location>
</feature>
<feature type="compositionally biased region" description="Basic residues" evidence="2">
    <location>
        <begin position="68"/>
        <end position="78"/>
    </location>
</feature>
<reference evidence="4 5" key="1">
    <citation type="submission" date="2018-04" db="EMBL/GenBank/DDBJ databases">
        <authorList>
            <person name="Vogel A."/>
        </authorList>
    </citation>
    <scope>NUCLEOTIDE SEQUENCE [LARGE SCALE GENOMIC DNA]</scope>
</reference>
<feature type="region of interest" description="Disordered" evidence="2">
    <location>
        <begin position="342"/>
        <end position="369"/>
    </location>
</feature>
<dbReference type="PANTHER" id="PTHR47591">
    <property type="entry name" value="ZINC FINGER PROTEIN ZAT2-RELATED"/>
    <property type="match status" value="1"/>
</dbReference>
<keyword evidence="1" id="KW-0862">Zinc</keyword>
<dbReference type="OrthoDB" id="6077919at2759"/>
<organism evidence="4 5">
    <name type="scientific">Cuscuta campestris</name>
    <dbReference type="NCBI Taxonomy" id="132261"/>
    <lineage>
        <taxon>Eukaryota</taxon>
        <taxon>Viridiplantae</taxon>
        <taxon>Streptophyta</taxon>
        <taxon>Embryophyta</taxon>
        <taxon>Tracheophyta</taxon>
        <taxon>Spermatophyta</taxon>
        <taxon>Magnoliopsida</taxon>
        <taxon>eudicotyledons</taxon>
        <taxon>Gunneridae</taxon>
        <taxon>Pentapetalae</taxon>
        <taxon>asterids</taxon>
        <taxon>lamiids</taxon>
        <taxon>Solanales</taxon>
        <taxon>Convolvulaceae</taxon>
        <taxon>Cuscuteae</taxon>
        <taxon>Cuscuta</taxon>
        <taxon>Cuscuta subgen. Grammica</taxon>
        <taxon>Cuscuta sect. Cleistogrammica</taxon>
    </lineage>
</organism>
<keyword evidence="5" id="KW-1185">Reference proteome</keyword>
<evidence type="ECO:0000313" key="5">
    <source>
        <dbReference type="Proteomes" id="UP000595140"/>
    </source>
</evidence>
<feature type="region of interest" description="Disordered" evidence="2">
    <location>
        <begin position="48"/>
        <end position="80"/>
    </location>
</feature>
<keyword evidence="1" id="KW-0863">Zinc-finger</keyword>
<evidence type="ECO:0000256" key="2">
    <source>
        <dbReference type="SAM" id="MobiDB-lite"/>
    </source>
</evidence>
<feature type="region of interest" description="Disordered" evidence="2">
    <location>
        <begin position="146"/>
        <end position="170"/>
    </location>
</feature>
<dbReference type="EMBL" id="OOIL02004414">
    <property type="protein sequence ID" value="VFQ91602.1"/>
    <property type="molecule type" value="Genomic_DNA"/>
</dbReference>
<dbReference type="PROSITE" id="PS00028">
    <property type="entry name" value="ZINC_FINGER_C2H2_1"/>
    <property type="match status" value="2"/>
</dbReference>
<dbReference type="PROSITE" id="PS50157">
    <property type="entry name" value="ZINC_FINGER_C2H2_2"/>
    <property type="match status" value="2"/>
</dbReference>
<dbReference type="SMART" id="SM00355">
    <property type="entry name" value="ZnF_C2H2"/>
    <property type="match status" value="2"/>
</dbReference>
<feature type="compositionally biased region" description="Low complexity" evidence="2">
    <location>
        <begin position="358"/>
        <end position="367"/>
    </location>
</feature>
<protein>
    <recommendedName>
        <fullName evidence="3">C2H2-type domain-containing protein</fullName>
    </recommendedName>
</protein>
<name>A0A484MRS0_9ASTE</name>
<gene>
    <name evidence="4" type="ORF">CCAM_LOCUS33378</name>
</gene>
<keyword evidence="1" id="KW-0479">Metal-binding</keyword>
<sequence length="383" mass="41503">MMMTTTHGGDYYYNNHHHNAGNRNPFIVMSNTDRLLLGGRCIIGGGGGHGDQDYNEPHTPQPQEKPPPIKRRRRRRSKTMMVMSAAEETQKLPCLGGRGPLAANKCKGPTSAAADSSLQQCTECGKRFWSRKALYGHMRCHPERHWRGINPPPPPNTTTTTMSPQSSSTSSLCCRGGDGDDYEVAACLLLLSNGDEGHQNPSPIQQQLPGAAFRVHDNKMQAASISSSKCSEKVFVSPQQQPLKASSSNYKNNNNVVLVKEGGCFAAAAINYKEPGRGGGGGGALPMSRAGEDEKEVHTCTICLKVFSSGQALGGHKRCHWGLNKFPPHPNKVTTGYLDLNFPTATPRPKQEHHHHSSPSLVLPDLHNSAPSGLPNLELRLAL</sequence>
<dbReference type="Proteomes" id="UP000595140">
    <property type="component" value="Unassembled WGS sequence"/>
</dbReference>
<evidence type="ECO:0000256" key="1">
    <source>
        <dbReference type="PROSITE-ProRule" id="PRU00042"/>
    </source>
</evidence>
<dbReference type="PANTHER" id="PTHR47591:SF1">
    <property type="entry name" value="ZINC FINGER PROTEIN ZAT2-RELATED"/>
    <property type="match status" value="1"/>
</dbReference>
<dbReference type="InterPro" id="IPR013087">
    <property type="entry name" value="Znf_C2H2_type"/>
</dbReference>
<dbReference type="AlphaFoldDB" id="A0A484MRS0"/>
<dbReference type="SUPFAM" id="SSF57667">
    <property type="entry name" value="beta-beta-alpha zinc fingers"/>
    <property type="match status" value="1"/>
</dbReference>
<feature type="domain" description="C2H2-type" evidence="3">
    <location>
        <begin position="119"/>
        <end position="141"/>
    </location>
</feature>
<dbReference type="InterPro" id="IPR036236">
    <property type="entry name" value="Znf_C2H2_sf"/>
</dbReference>
<dbReference type="GO" id="GO:0008270">
    <property type="term" value="F:zinc ion binding"/>
    <property type="evidence" value="ECO:0007669"/>
    <property type="project" value="UniProtKB-KW"/>
</dbReference>
<proteinExistence type="predicted"/>
<evidence type="ECO:0000313" key="4">
    <source>
        <dbReference type="EMBL" id="VFQ91602.1"/>
    </source>
</evidence>
<feature type="domain" description="C2H2-type" evidence="3">
    <location>
        <begin position="298"/>
        <end position="325"/>
    </location>
</feature>